<name>B3VD82_9CAUD</name>
<keyword evidence="3" id="KW-1185">Reference proteome</keyword>
<evidence type="ECO:0000259" key="1">
    <source>
        <dbReference type="Pfam" id="PF13392"/>
    </source>
</evidence>
<dbReference type="KEGG" id="vg:6449812"/>
<feature type="domain" description="HNH nuclease" evidence="1">
    <location>
        <begin position="39"/>
        <end position="82"/>
    </location>
</feature>
<organism evidence="2 3">
    <name type="scientific">Escherichia phage 13a</name>
    <dbReference type="NCBI Taxonomy" id="532076"/>
    <lineage>
        <taxon>Viruses</taxon>
        <taxon>Duplodnaviria</taxon>
        <taxon>Heunggongvirae</taxon>
        <taxon>Uroviricota</taxon>
        <taxon>Caudoviricetes</taxon>
        <taxon>Autographivirales</taxon>
        <taxon>Autotranscriptaviridae</taxon>
        <taxon>Studiervirinae</taxon>
        <taxon>Teseptimavirus</taxon>
        <taxon>Teseptimavirus 13a</taxon>
    </lineage>
</organism>
<evidence type="ECO:0000313" key="2">
    <source>
        <dbReference type="EMBL" id="ACF15936.1"/>
    </source>
</evidence>
<gene>
    <name evidence="2" type="primary">19.4</name>
    <name evidence="2" type="ORF">AS5_0055</name>
</gene>
<dbReference type="Gene3D" id="3.90.75.10">
    <property type="entry name" value="Homing Intron 3 (I-ppo) Encoded Endonuclease, Chain A"/>
    <property type="match status" value="1"/>
</dbReference>
<dbReference type="GeneID" id="6449812"/>
<dbReference type="Proteomes" id="UP000000615">
    <property type="component" value="Segment"/>
</dbReference>
<dbReference type="EMBL" id="EU734174">
    <property type="protein sequence ID" value="ACF15936.1"/>
    <property type="molecule type" value="Genomic_DNA"/>
</dbReference>
<sequence length="153" mass="17875">MISKKKYTVDKDTGCWNFKGCKTKTGYGRLRVNGVHWMAHRYSLSCHLGRPIADGMVVMHLCDNPSCVNPEHLKEGTQKENMDDCKAKGRMYRPGATGKQKTSTAKVAYHDDWRKDQVIRYHVRWKWKPSRIAEKMRLSITWVKRVLEEYVSL</sequence>
<protein>
    <submittedName>
        <fullName evidence="2">Gp19.4</fullName>
    </submittedName>
</protein>
<dbReference type="Pfam" id="PF13392">
    <property type="entry name" value="HNH_3"/>
    <property type="match status" value="1"/>
</dbReference>
<dbReference type="RefSeq" id="YP_002003987.1">
    <property type="nucleotide sequence ID" value="NC_011045.1"/>
</dbReference>
<dbReference type="InterPro" id="IPR044930">
    <property type="entry name" value="Homing_endonuclease_His-Me"/>
</dbReference>
<accession>B3VD82</accession>
<dbReference type="InterPro" id="IPR044925">
    <property type="entry name" value="His-Me_finger_sf"/>
</dbReference>
<dbReference type="SUPFAM" id="SSF54060">
    <property type="entry name" value="His-Me finger endonucleases"/>
    <property type="match status" value="1"/>
</dbReference>
<dbReference type="OrthoDB" id="21336at10239"/>
<proteinExistence type="predicted"/>
<dbReference type="InterPro" id="IPR003615">
    <property type="entry name" value="HNH_nuc"/>
</dbReference>
<reference evidence="2 3" key="1">
    <citation type="submission" date="2008-05" db="EMBL/GenBank/DDBJ databases">
        <title>Genomic sequences and analysis of several T7-like bacteriophages.</title>
        <authorList>
            <person name="Savalia D."/>
            <person name="Severinov K."/>
            <person name="Molineux I."/>
        </authorList>
    </citation>
    <scope>NUCLEOTIDE SEQUENCE [LARGE SCALE GENOMIC DNA]</scope>
</reference>
<evidence type="ECO:0000313" key="3">
    <source>
        <dbReference type="Proteomes" id="UP000000615"/>
    </source>
</evidence>
<dbReference type="GO" id="GO:0004519">
    <property type="term" value="F:endonuclease activity"/>
    <property type="evidence" value="ECO:0007669"/>
    <property type="project" value="InterPro"/>
</dbReference>